<keyword evidence="5" id="KW-0805">Transcription regulation</keyword>
<keyword evidence="4" id="KW-0902">Two-component regulatory system</keyword>
<name>A0A2A1KAY0_STAHA</name>
<comment type="subcellular location">
    <subcellularLocation>
        <location evidence="1">Cytoplasm</location>
    </subcellularLocation>
</comment>
<evidence type="ECO:0000256" key="9">
    <source>
        <dbReference type="PROSITE-ProRule" id="PRU01091"/>
    </source>
</evidence>
<dbReference type="InterPro" id="IPR036388">
    <property type="entry name" value="WH-like_DNA-bd_sf"/>
</dbReference>
<dbReference type="CDD" id="cd00383">
    <property type="entry name" value="trans_reg_C"/>
    <property type="match status" value="1"/>
</dbReference>
<dbReference type="GO" id="GO:0032993">
    <property type="term" value="C:protein-DNA complex"/>
    <property type="evidence" value="ECO:0007669"/>
    <property type="project" value="TreeGrafter"/>
</dbReference>
<dbReference type="InterPro" id="IPR039420">
    <property type="entry name" value="WalR-like"/>
</dbReference>
<dbReference type="SUPFAM" id="SSF52172">
    <property type="entry name" value="CheY-like"/>
    <property type="match status" value="1"/>
</dbReference>
<dbReference type="EMBL" id="PGWX01000357">
    <property type="protein sequence ID" value="PPJ73099.1"/>
    <property type="molecule type" value="Genomic_DNA"/>
</dbReference>
<dbReference type="PROSITE" id="PS50110">
    <property type="entry name" value="RESPONSE_REGULATORY"/>
    <property type="match status" value="1"/>
</dbReference>
<proteinExistence type="predicted"/>
<dbReference type="PANTHER" id="PTHR48111:SF1">
    <property type="entry name" value="TWO-COMPONENT RESPONSE REGULATOR ORR33"/>
    <property type="match status" value="1"/>
</dbReference>
<evidence type="ECO:0000256" key="3">
    <source>
        <dbReference type="ARBA" id="ARBA00022553"/>
    </source>
</evidence>
<evidence type="ECO:0000256" key="1">
    <source>
        <dbReference type="ARBA" id="ARBA00004496"/>
    </source>
</evidence>
<feature type="modified residue" description="4-aspartylphosphate" evidence="8">
    <location>
        <position position="54"/>
    </location>
</feature>
<keyword evidence="6 9" id="KW-0238">DNA-binding</keyword>
<feature type="domain" description="Response regulatory" evidence="10">
    <location>
        <begin position="4"/>
        <end position="117"/>
    </location>
</feature>
<dbReference type="InterPro" id="IPR016032">
    <property type="entry name" value="Sig_transdc_resp-reg_C-effctor"/>
</dbReference>
<feature type="DNA-binding region" description="OmpR/PhoB-type" evidence="9">
    <location>
        <begin position="122"/>
        <end position="221"/>
    </location>
</feature>
<dbReference type="STRING" id="1283.ShL2_00498"/>
<evidence type="ECO:0000256" key="2">
    <source>
        <dbReference type="ARBA" id="ARBA00022490"/>
    </source>
</evidence>
<gene>
    <name evidence="12" type="ORF">CV019_09880</name>
</gene>
<evidence type="ECO:0000256" key="6">
    <source>
        <dbReference type="ARBA" id="ARBA00023125"/>
    </source>
</evidence>
<dbReference type="PANTHER" id="PTHR48111">
    <property type="entry name" value="REGULATOR OF RPOS"/>
    <property type="match status" value="1"/>
</dbReference>
<evidence type="ECO:0000256" key="7">
    <source>
        <dbReference type="ARBA" id="ARBA00023163"/>
    </source>
</evidence>
<reference evidence="12 13" key="1">
    <citation type="submission" date="2017-11" db="EMBL/GenBank/DDBJ databases">
        <authorList>
            <person name="Founou R.C."/>
            <person name="Founou L."/>
            <person name="Allam M."/>
            <person name="Ismail A."/>
            <person name="Essack S.Y."/>
        </authorList>
    </citation>
    <scope>NUCLEOTIDE SEQUENCE [LARGE SCALE GENOMIC DNA]</scope>
    <source>
        <strain evidence="12 13">G811N2B1</strain>
    </source>
</reference>
<comment type="caution">
    <text evidence="12">The sequence shown here is derived from an EMBL/GenBank/DDBJ whole genome shotgun (WGS) entry which is preliminary data.</text>
</comment>
<dbReference type="PROSITE" id="PS51755">
    <property type="entry name" value="OMPR_PHOB"/>
    <property type="match status" value="1"/>
</dbReference>
<protein>
    <submittedName>
        <fullName evidence="12">DNA-binding response regulator</fullName>
    </submittedName>
</protein>
<dbReference type="FunFam" id="1.10.10.10:FF:000018">
    <property type="entry name" value="DNA-binding response regulator ResD"/>
    <property type="match status" value="1"/>
</dbReference>
<dbReference type="AlphaFoldDB" id="A0A2A1KAY0"/>
<evidence type="ECO:0000313" key="12">
    <source>
        <dbReference type="EMBL" id="PPJ73099.1"/>
    </source>
</evidence>
<evidence type="ECO:0000256" key="5">
    <source>
        <dbReference type="ARBA" id="ARBA00023015"/>
    </source>
</evidence>
<dbReference type="GO" id="GO:0006355">
    <property type="term" value="P:regulation of DNA-templated transcription"/>
    <property type="evidence" value="ECO:0007669"/>
    <property type="project" value="InterPro"/>
</dbReference>
<dbReference type="SUPFAM" id="SSF46894">
    <property type="entry name" value="C-terminal effector domain of the bipartite response regulators"/>
    <property type="match status" value="1"/>
</dbReference>
<evidence type="ECO:0000256" key="4">
    <source>
        <dbReference type="ARBA" id="ARBA00023012"/>
    </source>
</evidence>
<keyword evidence="2" id="KW-0963">Cytoplasm</keyword>
<dbReference type="Pfam" id="PF00072">
    <property type="entry name" value="Response_reg"/>
    <property type="match status" value="1"/>
</dbReference>
<feature type="domain" description="OmpR/PhoB-type" evidence="11">
    <location>
        <begin position="122"/>
        <end position="221"/>
    </location>
</feature>
<sequence>MNGEVLIIEDDKDINELMKLSLSTKGIQHIKSVDNIEDAKYELLNFNFQVILLDLNLKSEDGYQLLKYIDLNDTAVIVVTAKTTHLDVYKGFEQGAVDYIKKPFDPMELYYRVSLHLNDKGQSMYRYNDLTINFNSMEVCVNEKPINLTNREYNLLTYLVKNKNQVLTKDQLYAKVWGYDTGVDDNTLMVHIRTLRKKIEAAPNSPKMIKTVRSKGYMFKEDGNDQ</sequence>
<dbReference type="InterPro" id="IPR001867">
    <property type="entry name" value="OmpR/PhoB-type_DNA-bd"/>
</dbReference>
<evidence type="ECO:0000313" key="13">
    <source>
        <dbReference type="Proteomes" id="UP000238153"/>
    </source>
</evidence>
<organism evidence="12 13">
    <name type="scientific">Staphylococcus haemolyticus</name>
    <dbReference type="NCBI Taxonomy" id="1283"/>
    <lineage>
        <taxon>Bacteria</taxon>
        <taxon>Bacillati</taxon>
        <taxon>Bacillota</taxon>
        <taxon>Bacilli</taxon>
        <taxon>Bacillales</taxon>
        <taxon>Staphylococcaceae</taxon>
        <taxon>Staphylococcus</taxon>
    </lineage>
</organism>
<dbReference type="Proteomes" id="UP000238153">
    <property type="component" value="Unassembled WGS sequence"/>
</dbReference>
<dbReference type="OMA" id="TEFRMLA"/>
<dbReference type="GO" id="GO:0000156">
    <property type="term" value="F:phosphorelay response regulator activity"/>
    <property type="evidence" value="ECO:0007669"/>
    <property type="project" value="TreeGrafter"/>
</dbReference>
<keyword evidence="3 8" id="KW-0597">Phosphoprotein</keyword>
<dbReference type="GO" id="GO:0005829">
    <property type="term" value="C:cytosol"/>
    <property type="evidence" value="ECO:0007669"/>
    <property type="project" value="TreeGrafter"/>
</dbReference>
<dbReference type="RefSeq" id="WP_011274925.1">
    <property type="nucleotide sequence ID" value="NZ_BKAY01000007.1"/>
</dbReference>
<dbReference type="GO" id="GO:0000976">
    <property type="term" value="F:transcription cis-regulatory region binding"/>
    <property type="evidence" value="ECO:0007669"/>
    <property type="project" value="TreeGrafter"/>
</dbReference>
<dbReference type="Gene3D" id="3.40.50.2300">
    <property type="match status" value="1"/>
</dbReference>
<dbReference type="InterPro" id="IPR001789">
    <property type="entry name" value="Sig_transdc_resp-reg_receiver"/>
</dbReference>
<dbReference type="GeneID" id="93779995"/>
<evidence type="ECO:0000256" key="8">
    <source>
        <dbReference type="PROSITE-ProRule" id="PRU00169"/>
    </source>
</evidence>
<dbReference type="InterPro" id="IPR011006">
    <property type="entry name" value="CheY-like_superfamily"/>
</dbReference>
<keyword evidence="7" id="KW-0804">Transcription</keyword>
<evidence type="ECO:0000259" key="11">
    <source>
        <dbReference type="PROSITE" id="PS51755"/>
    </source>
</evidence>
<accession>A0A2A1KAY0</accession>
<evidence type="ECO:0000259" key="10">
    <source>
        <dbReference type="PROSITE" id="PS50110"/>
    </source>
</evidence>
<dbReference type="SMART" id="SM00862">
    <property type="entry name" value="Trans_reg_C"/>
    <property type="match status" value="1"/>
</dbReference>
<dbReference type="Gene3D" id="1.10.10.10">
    <property type="entry name" value="Winged helix-like DNA-binding domain superfamily/Winged helix DNA-binding domain"/>
    <property type="match status" value="1"/>
</dbReference>
<dbReference type="Pfam" id="PF00486">
    <property type="entry name" value="Trans_reg_C"/>
    <property type="match status" value="1"/>
</dbReference>
<dbReference type="SMART" id="SM00448">
    <property type="entry name" value="REC"/>
    <property type="match status" value="1"/>
</dbReference>